<proteinExistence type="predicted"/>
<sequence>MRSASGARNALLTPDATEGHPRGRSRSVSVNSGRTASRPASGSISRARSPLGTALPQTSRTPSVASTSRAPLGSSALRPVTPDSSVSGPISAGLRRRRSDSFGSASARSDPTVLTPQRTKRLKEYARKKARETGVDDESLCQFIDSGGIYHMLVDLKANLLKKNVEEENTGLADLKELLDSKDFKAGLQSRLQACLLSPNITAYVTDTHIHVMEFIKKNIEVFKIPRGLLEDPELSKQLSRMVTDMLSSLRGNIKQRVRILSVFMDSF</sequence>
<dbReference type="Proteomes" id="UP000790709">
    <property type="component" value="Unassembled WGS sequence"/>
</dbReference>
<comment type="caution">
    <text evidence="1">The sequence shown here is derived from an EMBL/GenBank/DDBJ whole genome shotgun (WGS) entry which is preliminary data.</text>
</comment>
<protein>
    <submittedName>
        <fullName evidence="1">Uncharacterized protein</fullName>
    </submittedName>
</protein>
<reference evidence="1" key="1">
    <citation type="journal article" date="2021" name="New Phytol.">
        <title>Evolutionary innovations through gain and loss of genes in the ectomycorrhizal Boletales.</title>
        <authorList>
            <person name="Wu G."/>
            <person name="Miyauchi S."/>
            <person name="Morin E."/>
            <person name="Kuo A."/>
            <person name="Drula E."/>
            <person name="Varga T."/>
            <person name="Kohler A."/>
            <person name="Feng B."/>
            <person name="Cao Y."/>
            <person name="Lipzen A."/>
            <person name="Daum C."/>
            <person name="Hundley H."/>
            <person name="Pangilinan J."/>
            <person name="Johnson J."/>
            <person name="Barry K."/>
            <person name="LaButti K."/>
            <person name="Ng V."/>
            <person name="Ahrendt S."/>
            <person name="Min B."/>
            <person name="Choi I.G."/>
            <person name="Park H."/>
            <person name="Plett J.M."/>
            <person name="Magnuson J."/>
            <person name="Spatafora J.W."/>
            <person name="Nagy L.G."/>
            <person name="Henrissat B."/>
            <person name="Grigoriev I.V."/>
            <person name="Yang Z.L."/>
            <person name="Xu J."/>
            <person name="Martin F.M."/>
        </authorList>
    </citation>
    <scope>NUCLEOTIDE SEQUENCE</scope>
    <source>
        <strain evidence="1">KUC20120723A-06</strain>
    </source>
</reference>
<dbReference type="EMBL" id="MU266645">
    <property type="protein sequence ID" value="KAH7919606.1"/>
    <property type="molecule type" value="Genomic_DNA"/>
</dbReference>
<accession>A0ACB8B308</accession>
<name>A0ACB8B308_9AGAM</name>
<organism evidence="1 2">
    <name type="scientific">Leucogyrophana mollusca</name>
    <dbReference type="NCBI Taxonomy" id="85980"/>
    <lineage>
        <taxon>Eukaryota</taxon>
        <taxon>Fungi</taxon>
        <taxon>Dikarya</taxon>
        <taxon>Basidiomycota</taxon>
        <taxon>Agaricomycotina</taxon>
        <taxon>Agaricomycetes</taxon>
        <taxon>Agaricomycetidae</taxon>
        <taxon>Boletales</taxon>
        <taxon>Boletales incertae sedis</taxon>
        <taxon>Leucogyrophana</taxon>
    </lineage>
</organism>
<evidence type="ECO:0000313" key="2">
    <source>
        <dbReference type="Proteomes" id="UP000790709"/>
    </source>
</evidence>
<evidence type="ECO:0000313" key="1">
    <source>
        <dbReference type="EMBL" id="KAH7919606.1"/>
    </source>
</evidence>
<gene>
    <name evidence="1" type="ORF">BV22DRAFT_1133717</name>
</gene>
<keyword evidence="2" id="KW-1185">Reference proteome</keyword>